<evidence type="ECO:0000256" key="6">
    <source>
        <dbReference type="ARBA" id="ARBA00022968"/>
    </source>
</evidence>
<dbReference type="PANTHER" id="PTHR10896">
    <property type="entry name" value="GALACTOSYLGALACTOSYLXYLOSYLPROTEIN 3-BETA-GLUCURONOSYLTRANSFERASE BETA-1,3-GLUCURONYLTRANSFERASE"/>
    <property type="match status" value="1"/>
</dbReference>
<dbReference type="EMBL" id="JAQQAF010000001">
    <property type="protein sequence ID" value="KAJ8512185.1"/>
    <property type="molecule type" value="Genomic_DNA"/>
</dbReference>
<dbReference type="PANTHER" id="PTHR10896:SF65">
    <property type="entry name" value="GALACTOSYLGALACTOSYLXYLOSYLPROTEIN 3-BETA-GLUCURONOSYLTRANSFERASE 3"/>
    <property type="match status" value="1"/>
</dbReference>
<comment type="subcellular location">
    <subcellularLocation>
        <location evidence="1 13">Golgi apparatus membrane</location>
        <topology evidence="1 13">Single-pass type II membrane protein</topology>
    </subcellularLocation>
</comment>
<keyword evidence="11 13" id="KW-0961">Cell wall biogenesis/degradation</keyword>
<dbReference type="Gene3D" id="3.90.550.10">
    <property type="entry name" value="Spore Coat Polysaccharide Biosynthesis Protein SpsA, Chain A"/>
    <property type="match status" value="1"/>
</dbReference>
<reference evidence="14 15" key="1">
    <citation type="submission" date="2022-12" db="EMBL/GenBank/DDBJ databases">
        <title>Chromosome-scale assembly of the Ensete ventricosum genome.</title>
        <authorList>
            <person name="Dussert Y."/>
            <person name="Stocks J."/>
            <person name="Wendawek A."/>
            <person name="Woldeyes F."/>
            <person name="Nichols R.A."/>
            <person name="Borrell J.S."/>
        </authorList>
    </citation>
    <scope>NUCLEOTIDE SEQUENCE [LARGE SCALE GENOMIC DNA]</scope>
    <source>
        <strain evidence="15">cv. Maze</strain>
        <tissue evidence="14">Seeds</tissue>
    </source>
</reference>
<proteinExistence type="inferred from homology"/>
<evidence type="ECO:0000256" key="11">
    <source>
        <dbReference type="ARBA" id="ARBA00023316"/>
    </source>
</evidence>
<keyword evidence="6 13" id="KW-0735">Signal-anchor</keyword>
<organism evidence="14 15">
    <name type="scientific">Ensete ventricosum</name>
    <name type="common">Abyssinian banana</name>
    <name type="synonym">Musa ensete</name>
    <dbReference type="NCBI Taxonomy" id="4639"/>
    <lineage>
        <taxon>Eukaryota</taxon>
        <taxon>Viridiplantae</taxon>
        <taxon>Streptophyta</taxon>
        <taxon>Embryophyta</taxon>
        <taxon>Tracheophyta</taxon>
        <taxon>Spermatophyta</taxon>
        <taxon>Magnoliopsida</taxon>
        <taxon>Liliopsida</taxon>
        <taxon>Zingiberales</taxon>
        <taxon>Musaceae</taxon>
        <taxon>Ensete</taxon>
    </lineage>
</organism>
<keyword evidence="9" id="KW-0472">Membrane</keyword>
<evidence type="ECO:0000256" key="9">
    <source>
        <dbReference type="ARBA" id="ARBA00023136"/>
    </source>
</evidence>
<dbReference type="GO" id="GO:0071555">
    <property type="term" value="P:cell wall organization"/>
    <property type="evidence" value="ECO:0007669"/>
    <property type="project" value="UniProtKB-KW"/>
</dbReference>
<dbReference type="EC" id="2.4.-.-" evidence="13"/>
<keyword evidence="3" id="KW-0328">Glycosyltransferase</keyword>
<dbReference type="GO" id="GO:0009834">
    <property type="term" value="P:plant-type secondary cell wall biogenesis"/>
    <property type="evidence" value="ECO:0007669"/>
    <property type="project" value="TreeGrafter"/>
</dbReference>
<dbReference type="GO" id="GO:0046872">
    <property type="term" value="F:metal ion binding"/>
    <property type="evidence" value="ECO:0007669"/>
    <property type="project" value="UniProtKB-KW"/>
</dbReference>
<evidence type="ECO:0000256" key="12">
    <source>
        <dbReference type="PIRSR" id="PIRSR605027-3"/>
    </source>
</evidence>
<comment type="caution">
    <text evidence="14">The sequence shown here is derived from an EMBL/GenBank/DDBJ whole genome shotgun (WGS) entry which is preliminary data.</text>
</comment>
<dbReference type="SUPFAM" id="SSF53448">
    <property type="entry name" value="Nucleotide-diphospho-sugar transferases"/>
    <property type="match status" value="1"/>
</dbReference>
<dbReference type="GO" id="GO:0000139">
    <property type="term" value="C:Golgi membrane"/>
    <property type="evidence" value="ECO:0007669"/>
    <property type="project" value="UniProtKB-SubCell"/>
</dbReference>
<evidence type="ECO:0000256" key="2">
    <source>
        <dbReference type="ARBA" id="ARBA00007706"/>
    </source>
</evidence>
<keyword evidence="10" id="KW-0325">Glycoprotein</keyword>
<evidence type="ECO:0000313" key="15">
    <source>
        <dbReference type="Proteomes" id="UP001222027"/>
    </source>
</evidence>
<accession>A0AAV8RYL3</accession>
<dbReference type="Proteomes" id="UP001222027">
    <property type="component" value="Unassembled WGS sequence"/>
</dbReference>
<evidence type="ECO:0000256" key="13">
    <source>
        <dbReference type="RuleBase" id="RU363127"/>
    </source>
</evidence>
<dbReference type="InterPro" id="IPR029044">
    <property type="entry name" value="Nucleotide-diphossugar_trans"/>
</dbReference>
<dbReference type="GO" id="GO:0010417">
    <property type="term" value="P:glucuronoxylan biosynthetic process"/>
    <property type="evidence" value="ECO:0007669"/>
    <property type="project" value="TreeGrafter"/>
</dbReference>
<comment type="similarity">
    <text evidence="2 13">Belongs to the glycosyltransferase 43 family.</text>
</comment>
<keyword evidence="8 13" id="KW-0333">Golgi apparatus</keyword>
<comment type="cofactor">
    <cofactor evidence="12">
        <name>Mn(2+)</name>
        <dbReference type="ChEBI" id="CHEBI:29035"/>
    </cofactor>
</comment>
<keyword evidence="12" id="KW-0479">Metal-binding</keyword>
<gene>
    <name evidence="14" type="ORF">OPV22_002619</name>
</gene>
<protein>
    <recommendedName>
        <fullName evidence="13">Glycosyltransferases</fullName>
        <ecNumber evidence="13">2.4.-.-</ecNumber>
    </recommendedName>
</protein>
<dbReference type="GO" id="GO:0015018">
    <property type="term" value="F:galactosylgalactosylxylosylprotein 3-beta-glucuronosyltransferase activity"/>
    <property type="evidence" value="ECO:0007669"/>
    <property type="project" value="InterPro"/>
</dbReference>
<comment type="function">
    <text evidence="13">Involved in the synthesis of glucuronoxylan hemicellulose in secondary cell walls.</text>
</comment>
<keyword evidence="15" id="KW-1185">Reference proteome</keyword>
<evidence type="ECO:0000256" key="8">
    <source>
        <dbReference type="ARBA" id="ARBA00023034"/>
    </source>
</evidence>
<evidence type="ECO:0000256" key="1">
    <source>
        <dbReference type="ARBA" id="ARBA00004323"/>
    </source>
</evidence>
<evidence type="ECO:0000256" key="7">
    <source>
        <dbReference type="ARBA" id="ARBA00022989"/>
    </source>
</evidence>
<keyword evidence="4 13" id="KW-0808">Transferase</keyword>
<dbReference type="GO" id="GO:0042285">
    <property type="term" value="F:xylosyltransferase activity"/>
    <property type="evidence" value="ECO:0007669"/>
    <property type="project" value="TreeGrafter"/>
</dbReference>
<evidence type="ECO:0000256" key="4">
    <source>
        <dbReference type="ARBA" id="ARBA00022679"/>
    </source>
</evidence>
<evidence type="ECO:0000313" key="14">
    <source>
        <dbReference type="EMBL" id="KAJ8512185.1"/>
    </source>
</evidence>
<name>A0AAV8RYL3_ENSVE</name>
<evidence type="ECO:0000256" key="5">
    <source>
        <dbReference type="ARBA" id="ARBA00022692"/>
    </source>
</evidence>
<sequence>MCRHLVCRKNSSVNVHRDVRQRNTALKHIRLHRLDGIVYFADDDSICSLDLFDRLRQIRRFGTWPVAMLAQS</sequence>
<feature type="binding site" evidence="12">
    <location>
        <position position="44"/>
    </location>
    <ligand>
        <name>Mn(2+)</name>
        <dbReference type="ChEBI" id="CHEBI:29035"/>
    </ligand>
</feature>
<dbReference type="AlphaFoldDB" id="A0AAV8RYL3"/>
<evidence type="ECO:0000256" key="10">
    <source>
        <dbReference type="ARBA" id="ARBA00023180"/>
    </source>
</evidence>
<dbReference type="InterPro" id="IPR005027">
    <property type="entry name" value="Glyco_trans_43"/>
</dbReference>
<keyword evidence="12" id="KW-0464">Manganese</keyword>
<evidence type="ECO:0000256" key="3">
    <source>
        <dbReference type="ARBA" id="ARBA00022676"/>
    </source>
</evidence>
<keyword evidence="5" id="KW-0812">Transmembrane</keyword>
<dbReference type="Pfam" id="PF03360">
    <property type="entry name" value="Glyco_transf_43"/>
    <property type="match status" value="1"/>
</dbReference>
<keyword evidence="7" id="KW-1133">Transmembrane helix</keyword>